<dbReference type="InterPro" id="IPR028357">
    <property type="entry name" value="UDPglc_DH_bac"/>
</dbReference>
<evidence type="ECO:0000256" key="1">
    <source>
        <dbReference type="ARBA" id="ARBA00004701"/>
    </source>
</evidence>
<proteinExistence type="inferred from homology"/>
<accession>A0A512NR33</accession>
<evidence type="ECO:0000256" key="2">
    <source>
        <dbReference type="ARBA" id="ARBA00006601"/>
    </source>
</evidence>
<evidence type="ECO:0000256" key="6">
    <source>
        <dbReference type="ARBA" id="ARBA00023027"/>
    </source>
</evidence>
<dbReference type="InterPro" id="IPR036220">
    <property type="entry name" value="UDP-Glc/GDP-Man_DH_C_sf"/>
</dbReference>
<feature type="binding site" evidence="10">
    <location>
        <begin position="252"/>
        <end position="256"/>
    </location>
    <ligand>
        <name>substrate</name>
    </ligand>
</feature>
<dbReference type="InterPro" id="IPR001732">
    <property type="entry name" value="UDP-Glc/GDP-Man_DH_N"/>
</dbReference>
<feature type="binding site" evidence="11">
    <location>
        <position position="30"/>
    </location>
    <ligand>
        <name>NAD(+)</name>
        <dbReference type="ChEBI" id="CHEBI:57540"/>
    </ligand>
</feature>
<dbReference type="Pfam" id="PF03720">
    <property type="entry name" value="UDPG_MGDP_dh_C"/>
    <property type="match status" value="1"/>
</dbReference>
<dbReference type="PIRSF" id="PIRSF000124">
    <property type="entry name" value="UDPglc_GDPman_dh"/>
    <property type="match status" value="1"/>
</dbReference>
<dbReference type="Pfam" id="PF03721">
    <property type="entry name" value="UDPG_MGDP_dh_N"/>
    <property type="match status" value="1"/>
</dbReference>
<dbReference type="EMBL" id="BKAJ01000221">
    <property type="protein sequence ID" value="GEP61416.1"/>
    <property type="molecule type" value="Genomic_DNA"/>
</dbReference>
<dbReference type="SMART" id="SM00984">
    <property type="entry name" value="UDPG_MGDP_dh_C"/>
    <property type="match status" value="1"/>
</dbReference>
<comment type="caution">
    <text evidence="13">The sequence shown here is derived from an EMBL/GenBank/DDBJ whole genome shotgun (WGS) entry which is preliminary data.</text>
</comment>
<dbReference type="GO" id="GO:0000271">
    <property type="term" value="P:polysaccharide biosynthetic process"/>
    <property type="evidence" value="ECO:0007669"/>
    <property type="project" value="InterPro"/>
</dbReference>
<feature type="binding site" evidence="10">
    <location>
        <begin position="152"/>
        <end position="155"/>
    </location>
    <ligand>
        <name>substrate</name>
    </ligand>
</feature>
<evidence type="ECO:0000256" key="4">
    <source>
        <dbReference type="ARBA" id="ARBA00015132"/>
    </source>
</evidence>
<dbReference type="Pfam" id="PF00984">
    <property type="entry name" value="UDPG_MGDP_dh"/>
    <property type="match status" value="1"/>
</dbReference>
<dbReference type="GO" id="GO:0051287">
    <property type="term" value="F:NAD binding"/>
    <property type="evidence" value="ECO:0007669"/>
    <property type="project" value="InterPro"/>
</dbReference>
<dbReference type="InterPro" id="IPR008927">
    <property type="entry name" value="6-PGluconate_DH-like_C_sf"/>
</dbReference>
<evidence type="ECO:0000256" key="5">
    <source>
        <dbReference type="ARBA" id="ARBA00023002"/>
    </source>
</evidence>
<dbReference type="Proteomes" id="UP000321058">
    <property type="component" value="Unassembled WGS sequence"/>
</dbReference>
<feature type="binding site" evidence="11">
    <location>
        <position position="86"/>
    </location>
    <ligand>
        <name>NAD(+)</name>
        <dbReference type="ChEBI" id="CHEBI:57540"/>
    </ligand>
</feature>
<dbReference type="PROSITE" id="PS51257">
    <property type="entry name" value="PROKAR_LIPOPROTEIN"/>
    <property type="match status" value="1"/>
</dbReference>
<dbReference type="EC" id="1.1.1.22" evidence="3 8"/>
<evidence type="ECO:0000256" key="7">
    <source>
        <dbReference type="ARBA" id="ARBA00047473"/>
    </source>
</evidence>
<dbReference type="NCBIfam" id="TIGR03026">
    <property type="entry name" value="NDP-sugDHase"/>
    <property type="match status" value="1"/>
</dbReference>
<feature type="binding site" evidence="10">
    <location>
        <position position="260"/>
    </location>
    <ligand>
        <name>substrate</name>
    </ligand>
</feature>
<protein>
    <recommendedName>
        <fullName evidence="4 8">UDP-glucose 6-dehydrogenase</fullName>
        <ecNumber evidence="3 8">1.1.1.22</ecNumber>
    </recommendedName>
</protein>
<dbReference type="InterPro" id="IPR014027">
    <property type="entry name" value="UDP-Glc/GDP-Man_DH_C"/>
</dbReference>
<feature type="active site" description="Nucleophile" evidence="9">
    <location>
        <position position="263"/>
    </location>
</feature>
<feature type="binding site" evidence="11">
    <location>
        <position position="122"/>
    </location>
    <ligand>
        <name>NAD(+)</name>
        <dbReference type="ChEBI" id="CHEBI:57540"/>
    </ligand>
</feature>
<reference evidence="13 14" key="1">
    <citation type="submission" date="2019-07" db="EMBL/GenBank/DDBJ databases">
        <title>Whole genome shotgun sequence of Reyranella soli NBRC 108950.</title>
        <authorList>
            <person name="Hosoyama A."/>
            <person name="Uohara A."/>
            <person name="Ohji S."/>
            <person name="Ichikawa N."/>
        </authorList>
    </citation>
    <scope>NUCLEOTIDE SEQUENCE [LARGE SCALE GENOMIC DNA]</scope>
    <source>
        <strain evidence="13 14">NBRC 108950</strain>
    </source>
</reference>
<keyword evidence="6 8" id="KW-0520">NAD</keyword>
<dbReference type="RefSeq" id="WP_147156712.1">
    <property type="nucleotide sequence ID" value="NZ_BKAJ01000221.1"/>
</dbReference>
<dbReference type="InterPro" id="IPR014026">
    <property type="entry name" value="UDP-Glc/GDP-Man_DH_dimer"/>
</dbReference>
<gene>
    <name evidence="13" type="ORF">RSO01_85820</name>
</gene>
<dbReference type="GO" id="GO:0003979">
    <property type="term" value="F:UDP-glucose 6-dehydrogenase activity"/>
    <property type="evidence" value="ECO:0007669"/>
    <property type="project" value="UniProtKB-EC"/>
</dbReference>
<dbReference type="OrthoDB" id="9803238at2"/>
<dbReference type="InterPro" id="IPR017476">
    <property type="entry name" value="UDP-Glc/GDP-Man"/>
</dbReference>
<organism evidence="13 14">
    <name type="scientific">Reyranella soli</name>
    <dbReference type="NCBI Taxonomy" id="1230389"/>
    <lineage>
        <taxon>Bacteria</taxon>
        <taxon>Pseudomonadati</taxon>
        <taxon>Pseudomonadota</taxon>
        <taxon>Alphaproteobacteria</taxon>
        <taxon>Hyphomicrobiales</taxon>
        <taxon>Reyranellaceae</taxon>
        <taxon>Reyranella</taxon>
    </lineage>
</organism>
<dbReference type="PANTHER" id="PTHR43750">
    <property type="entry name" value="UDP-GLUCOSE 6-DEHYDROGENASE TUAD"/>
    <property type="match status" value="1"/>
</dbReference>
<name>A0A512NR33_9HYPH</name>
<feature type="domain" description="UDP-glucose/GDP-mannose dehydrogenase C-terminal" evidence="12">
    <location>
        <begin position="317"/>
        <end position="418"/>
    </location>
</feature>
<feature type="binding site" evidence="11">
    <location>
        <position position="155"/>
    </location>
    <ligand>
        <name>NAD(+)</name>
        <dbReference type="ChEBI" id="CHEBI:57540"/>
    </ligand>
</feature>
<dbReference type="InterPro" id="IPR036291">
    <property type="entry name" value="NAD(P)-bd_dom_sf"/>
</dbReference>
<evidence type="ECO:0000313" key="13">
    <source>
        <dbReference type="EMBL" id="GEP61416.1"/>
    </source>
</evidence>
<dbReference type="SUPFAM" id="SSF52413">
    <property type="entry name" value="UDP-glucose/GDP-mannose dehydrogenase C-terminal domain"/>
    <property type="match status" value="1"/>
</dbReference>
<comment type="similarity">
    <text evidence="2 8">Belongs to the UDP-glucose/GDP-mannose dehydrogenase family.</text>
</comment>
<dbReference type="GO" id="GO:0006065">
    <property type="term" value="P:UDP-glucuronate biosynthetic process"/>
    <property type="evidence" value="ECO:0007669"/>
    <property type="project" value="UniProtKB-UniPathway"/>
</dbReference>
<sequence>MRIAMVGSGYVGLVSGACLAQFGHDVICIDKVADKVGRLRKGEIPIYEPGLDKLVVDNVRAGRLTFDTSLAEAVGNAEAVFIAVGTPTRRGDGHADLTFVYSAAAEIAEALRGYTVVVIKSTVPVGTGREVSRIIREARPEAEFDVVSNPEFLREGAAIEDFMKPDRVIIGVETNRAHDVMAAIYRPLNLIQTPIVFTNIETAEVTKYAGNAFLATKITFINEIADLCEKVGADVHDVARGIGLDGRIGRKFLHPGPGFGGSCFPKDTLALAYTARQANAPQTIVEQVIEVNDTRKKRMAQKVIEFCHGSVTGLTVGVLGLTFKPNTDDMRDAPSLDIVAALEAAGAQVVAFDPAGMKEAARLMPSISFAESAYDAASGADVLVVITEWPEFRGLDPRRLKQLMRQPRIVDLRNIFEPEELRSLGFAYDGVGRRRPHTATVTNKLLGNDTKISARAPELLGSLSGASATA</sequence>
<comment type="catalytic activity">
    <reaction evidence="7 8">
        <text>UDP-alpha-D-glucose + 2 NAD(+) + H2O = UDP-alpha-D-glucuronate + 2 NADH + 3 H(+)</text>
        <dbReference type="Rhea" id="RHEA:23596"/>
        <dbReference type="ChEBI" id="CHEBI:15377"/>
        <dbReference type="ChEBI" id="CHEBI:15378"/>
        <dbReference type="ChEBI" id="CHEBI:57540"/>
        <dbReference type="ChEBI" id="CHEBI:57945"/>
        <dbReference type="ChEBI" id="CHEBI:58052"/>
        <dbReference type="ChEBI" id="CHEBI:58885"/>
        <dbReference type="EC" id="1.1.1.22"/>
    </reaction>
</comment>
<dbReference type="PANTHER" id="PTHR43750:SF3">
    <property type="entry name" value="UDP-GLUCOSE 6-DEHYDROGENASE TUAD"/>
    <property type="match status" value="1"/>
</dbReference>
<feature type="binding site" evidence="11">
    <location>
        <position position="266"/>
    </location>
    <ligand>
        <name>NAD(+)</name>
        <dbReference type="ChEBI" id="CHEBI:57540"/>
    </ligand>
</feature>
<evidence type="ECO:0000256" key="8">
    <source>
        <dbReference type="PIRNR" id="PIRNR000124"/>
    </source>
</evidence>
<dbReference type="PIRSF" id="PIRSF500134">
    <property type="entry name" value="UDPglc_DH_bac"/>
    <property type="match status" value="1"/>
</dbReference>
<evidence type="ECO:0000256" key="11">
    <source>
        <dbReference type="PIRSR" id="PIRSR500134-3"/>
    </source>
</evidence>
<evidence type="ECO:0000256" key="3">
    <source>
        <dbReference type="ARBA" id="ARBA00012954"/>
    </source>
</evidence>
<feature type="binding site" evidence="10">
    <location>
        <position position="207"/>
    </location>
    <ligand>
        <name>substrate</name>
    </ligand>
</feature>
<feature type="binding site" evidence="11">
    <location>
        <position position="35"/>
    </location>
    <ligand>
        <name>NAD(+)</name>
        <dbReference type="ChEBI" id="CHEBI:57540"/>
    </ligand>
</feature>
<dbReference type="Gene3D" id="1.20.5.100">
    <property type="entry name" value="Cytochrome c1, transmembrane anchor, C-terminal"/>
    <property type="match status" value="1"/>
</dbReference>
<evidence type="ECO:0000256" key="9">
    <source>
        <dbReference type="PIRSR" id="PIRSR500134-1"/>
    </source>
</evidence>
<dbReference type="AlphaFoldDB" id="A0A512NR33"/>
<feature type="binding site" evidence="11">
    <location>
        <position position="331"/>
    </location>
    <ligand>
        <name>NAD(+)</name>
        <dbReference type="ChEBI" id="CHEBI:57540"/>
    </ligand>
</feature>
<keyword evidence="5 8" id="KW-0560">Oxidoreductase</keyword>
<keyword evidence="14" id="KW-1185">Reference proteome</keyword>
<comment type="pathway">
    <text evidence="1">Nucleotide-sugar biosynthesis; UDP-alpha-D-glucuronate biosynthesis; UDP-alpha-D-glucuronate from UDP-alpha-D-glucose: step 1/1.</text>
</comment>
<evidence type="ECO:0000313" key="14">
    <source>
        <dbReference type="Proteomes" id="UP000321058"/>
    </source>
</evidence>
<evidence type="ECO:0000256" key="10">
    <source>
        <dbReference type="PIRSR" id="PIRSR500134-2"/>
    </source>
</evidence>
<feature type="binding site" evidence="10">
    <location>
        <position position="324"/>
    </location>
    <ligand>
        <name>substrate</name>
    </ligand>
</feature>
<dbReference type="UniPathway" id="UPA00038">
    <property type="reaction ID" value="UER00491"/>
</dbReference>
<dbReference type="SUPFAM" id="SSF48179">
    <property type="entry name" value="6-phosphogluconate dehydrogenase C-terminal domain-like"/>
    <property type="match status" value="1"/>
</dbReference>
<dbReference type="SUPFAM" id="SSF51735">
    <property type="entry name" value="NAD(P)-binding Rossmann-fold domains"/>
    <property type="match status" value="1"/>
</dbReference>
<evidence type="ECO:0000259" key="12">
    <source>
        <dbReference type="SMART" id="SM00984"/>
    </source>
</evidence>
<dbReference type="Gene3D" id="3.40.50.720">
    <property type="entry name" value="NAD(P)-binding Rossmann-like Domain"/>
    <property type="match status" value="2"/>
</dbReference>